<dbReference type="InterPro" id="IPR036390">
    <property type="entry name" value="WH_DNA-bd_sf"/>
</dbReference>
<dbReference type="PROSITE" id="PS50987">
    <property type="entry name" value="HTH_ARSR_2"/>
    <property type="match status" value="1"/>
</dbReference>
<keyword evidence="1" id="KW-0805">Transcription regulation</keyword>
<feature type="domain" description="HTH arsR-type" evidence="4">
    <location>
        <begin position="232"/>
        <end position="315"/>
    </location>
</feature>
<evidence type="ECO:0000259" key="4">
    <source>
        <dbReference type="PROSITE" id="PS50987"/>
    </source>
</evidence>
<dbReference type="Proteomes" id="UP001596413">
    <property type="component" value="Unassembled WGS sequence"/>
</dbReference>
<accession>A0ABW2GG25</accession>
<organism evidence="5 6">
    <name type="scientific">Streptomyces polyrhachis</name>
    <dbReference type="NCBI Taxonomy" id="1282885"/>
    <lineage>
        <taxon>Bacteria</taxon>
        <taxon>Bacillati</taxon>
        <taxon>Actinomycetota</taxon>
        <taxon>Actinomycetes</taxon>
        <taxon>Kitasatosporales</taxon>
        <taxon>Streptomycetaceae</taxon>
        <taxon>Streptomyces</taxon>
    </lineage>
</organism>
<comment type="caution">
    <text evidence="5">The sequence shown here is derived from an EMBL/GenBank/DDBJ whole genome shotgun (WGS) entry which is preliminary data.</text>
</comment>
<dbReference type="Pfam" id="PF12840">
    <property type="entry name" value="HTH_20"/>
    <property type="match status" value="1"/>
</dbReference>
<keyword evidence="6" id="KW-1185">Reference proteome</keyword>
<keyword evidence="3" id="KW-0804">Transcription</keyword>
<protein>
    <submittedName>
        <fullName evidence="5">Helix-turn-helix domain-containing protein</fullName>
    </submittedName>
</protein>
<dbReference type="Gene3D" id="1.10.10.10">
    <property type="entry name" value="Winged helix-like DNA-binding domain superfamily/Winged helix DNA-binding domain"/>
    <property type="match status" value="1"/>
</dbReference>
<evidence type="ECO:0000313" key="5">
    <source>
        <dbReference type="EMBL" id="MFC7219680.1"/>
    </source>
</evidence>
<evidence type="ECO:0000256" key="3">
    <source>
        <dbReference type="ARBA" id="ARBA00023163"/>
    </source>
</evidence>
<dbReference type="EMBL" id="JBHSZO010000023">
    <property type="protein sequence ID" value="MFC7219680.1"/>
    <property type="molecule type" value="Genomic_DNA"/>
</dbReference>
<dbReference type="RefSeq" id="WP_386415644.1">
    <property type="nucleotide sequence ID" value="NZ_JBHSZO010000023.1"/>
</dbReference>
<dbReference type="InterPro" id="IPR036388">
    <property type="entry name" value="WH-like_DNA-bd_sf"/>
</dbReference>
<dbReference type="CDD" id="cd00090">
    <property type="entry name" value="HTH_ARSR"/>
    <property type="match status" value="1"/>
</dbReference>
<keyword evidence="2" id="KW-0238">DNA-binding</keyword>
<name>A0ABW2GG25_9ACTN</name>
<sequence>MIEMFLNVDDLAHVRFAISPLQETSFSLWALHYPGEFPLHLRWLRLIRDDLPALDTELLLSLVSRRRWLPDFITPRPLARMPDLAEELATVRRTDPATVAADLAAAYRDEELPPALQGTPAEVRDRIADILESYWHLALAPHWPRMRGVLEADILHRAQLLAEGGAAALFGSLHSNVQWDSGILRLHRMAAPHRVESGRGLTLCPTLFGRRATAPIGDVPRVAYPARGVATLWETVTAPAPDALGSLIGPRKAAVLAALDTPTTTATLARRLSITPSAVSQHLATLRTTGLVTRARVGRVVLYGRSDLGERLLGG</sequence>
<evidence type="ECO:0000256" key="2">
    <source>
        <dbReference type="ARBA" id="ARBA00023125"/>
    </source>
</evidence>
<dbReference type="InterPro" id="IPR001845">
    <property type="entry name" value="HTH_ArsR_DNA-bd_dom"/>
</dbReference>
<dbReference type="PANTHER" id="PTHR43132">
    <property type="entry name" value="ARSENICAL RESISTANCE OPERON REPRESSOR ARSR-RELATED"/>
    <property type="match status" value="1"/>
</dbReference>
<evidence type="ECO:0000313" key="6">
    <source>
        <dbReference type="Proteomes" id="UP001596413"/>
    </source>
</evidence>
<dbReference type="InterPro" id="IPR011991">
    <property type="entry name" value="ArsR-like_HTH"/>
</dbReference>
<gene>
    <name evidence="5" type="ORF">ACFQLX_16140</name>
</gene>
<dbReference type="InterPro" id="IPR051011">
    <property type="entry name" value="Metal_resp_trans_reg"/>
</dbReference>
<proteinExistence type="predicted"/>
<dbReference type="PANTHER" id="PTHR43132:SF6">
    <property type="entry name" value="HTH-TYPE TRANSCRIPTIONAL REPRESSOR CZRA"/>
    <property type="match status" value="1"/>
</dbReference>
<evidence type="ECO:0000256" key="1">
    <source>
        <dbReference type="ARBA" id="ARBA00023015"/>
    </source>
</evidence>
<reference evidence="6" key="1">
    <citation type="journal article" date="2019" name="Int. J. Syst. Evol. Microbiol.">
        <title>The Global Catalogue of Microorganisms (GCM) 10K type strain sequencing project: providing services to taxonomists for standard genome sequencing and annotation.</title>
        <authorList>
            <consortium name="The Broad Institute Genomics Platform"/>
            <consortium name="The Broad Institute Genome Sequencing Center for Infectious Disease"/>
            <person name="Wu L."/>
            <person name="Ma J."/>
        </authorList>
    </citation>
    <scope>NUCLEOTIDE SEQUENCE [LARGE SCALE GENOMIC DNA]</scope>
    <source>
        <strain evidence="6">CGMCC 1.13681</strain>
    </source>
</reference>
<dbReference type="SUPFAM" id="SSF46785">
    <property type="entry name" value="Winged helix' DNA-binding domain"/>
    <property type="match status" value="1"/>
</dbReference>